<keyword evidence="2" id="KW-1133">Transmembrane helix</keyword>
<feature type="region of interest" description="Disordered" evidence="1">
    <location>
        <begin position="1"/>
        <end position="34"/>
    </location>
</feature>
<organism evidence="3 4">
    <name type="scientific">Riccia fluitans</name>
    <dbReference type="NCBI Taxonomy" id="41844"/>
    <lineage>
        <taxon>Eukaryota</taxon>
        <taxon>Viridiplantae</taxon>
        <taxon>Streptophyta</taxon>
        <taxon>Embryophyta</taxon>
        <taxon>Marchantiophyta</taxon>
        <taxon>Marchantiopsida</taxon>
        <taxon>Marchantiidae</taxon>
        <taxon>Marchantiales</taxon>
        <taxon>Ricciaceae</taxon>
        <taxon>Riccia</taxon>
    </lineage>
</organism>
<dbReference type="AlphaFoldDB" id="A0ABD1ZG04"/>
<comment type="caution">
    <text evidence="3">The sequence shown here is derived from an EMBL/GenBank/DDBJ whole genome shotgun (WGS) entry which is preliminary data.</text>
</comment>
<accession>A0ABD1ZG04</accession>
<evidence type="ECO:0000313" key="4">
    <source>
        <dbReference type="Proteomes" id="UP001605036"/>
    </source>
</evidence>
<keyword evidence="4" id="KW-1185">Reference proteome</keyword>
<name>A0ABD1ZG04_9MARC</name>
<dbReference type="Proteomes" id="UP001605036">
    <property type="component" value="Unassembled WGS sequence"/>
</dbReference>
<evidence type="ECO:0000256" key="1">
    <source>
        <dbReference type="SAM" id="MobiDB-lite"/>
    </source>
</evidence>
<gene>
    <name evidence="3" type="ORF">R1flu_018499</name>
</gene>
<feature type="transmembrane region" description="Helical" evidence="2">
    <location>
        <begin position="57"/>
        <end position="75"/>
    </location>
</feature>
<evidence type="ECO:0000313" key="3">
    <source>
        <dbReference type="EMBL" id="KAL2650371.1"/>
    </source>
</evidence>
<proteinExistence type="predicted"/>
<evidence type="ECO:0000256" key="2">
    <source>
        <dbReference type="SAM" id="Phobius"/>
    </source>
</evidence>
<reference evidence="3 4" key="1">
    <citation type="submission" date="2024-09" db="EMBL/GenBank/DDBJ databases">
        <title>Chromosome-scale assembly of Riccia fluitans.</title>
        <authorList>
            <person name="Paukszto L."/>
            <person name="Sawicki J."/>
            <person name="Karawczyk K."/>
            <person name="Piernik-Szablinska J."/>
            <person name="Szczecinska M."/>
            <person name="Mazdziarz M."/>
        </authorList>
    </citation>
    <scope>NUCLEOTIDE SEQUENCE [LARGE SCALE GENOMIC DNA]</scope>
    <source>
        <strain evidence="3">Rf_01</strain>
        <tissue evidence="3">Aerial parts of the thallus</tissue>
    </source>
</reference>
<keyword evidence="2" id="KW-0472">Membrane</keyword>
<protein>
    <submittedName>
        <fullName evidence="3">Uncharacterized protein</fullName>
    </submittedName>
</protein>
<keyword evidence="2" id="KW-0812">Transmembrane</keyword>
<dbReference type="EMBL" id="JBHFFA010000001">
    <property type="protein sequence ID" value="KAL2650371.1"/>
    <property type="molecule type" value="Genomic_DNA"/>
</dbReference>
<sequence length="79" mass="8817">MRRNRKGPLRQEREWGQGPGKKKPPASLGELPPSSCFDERCHVSIYKSQNRKKMEIFIAKLVILAVGVTATVAIAKCLP</sequence>